<dbReference type="SUPFAM" id="SSF50978">
    <property type="entry name" value="WD40 repeat-like"/>
    <property type="match status" value="1"/>
</dbReference>
<organism evidence="11 12">
    <name type="scientific">Phytophthora sojae (strain P6497)</name>
    <name type="common">Soybean stem and root rot agent</name>
    <name type="synonym">Phytophthora megasperma f. sp. glycines</name>
    <dbReference type="NCBI Taxonomy" id="1094619"/>
    <lineage>
        <taxon>Eukaryota</taxon>
        <taxon>Sar</taxon>
        <taxon>Stramenopiles</taxon>
        <taxon>Oomycota</taxon>
        <taxon>Peronosporomycetes</taxon>
        <taxon>Peronosporales</taxon>
        <taxon>Peronosporaceae</taxon>
        <taxon>Phytophthora</taxon>
    </lineage>
</organism>
<dbReference type="STRING" id="1094619.G4YMX5"/>
<evidence type="ECO:0000313" key="12">
    <source>
        <dbReference type="Proteomes" id="UP000002640"/>
    </source>
</evidence>
<dbReference type="PANTHER" id="PTHR15271:SF4">
    <property type="entry name" value="CHROMATIN ASSEMBLY FACTOR 1 SUBUNIT B"/>
    <property type="match status" value="1"/>
</dbReference>
<dbReference type="InterPro" id="IPR036322">
    <property type="entry name" value="WD40_repeat_dom_sf"/>
</dbReference>
<dbReference type="GO" id="GO:0006334">
    <property type="term" value="P:nucleosome assembly"/>
    <property type="evidence" value="ECO:0007669"/>
    <property type="project" value="TreeGrafter"/>
</dbReference>
<dbReference type="RefSeq" id="XP_009516783.1">
    <property type="nucleotide sequence ID" value="XM_009518488.1"/>
</dbReference>
<dbReference type="GO" id="GO:0006281">
    <property type="term" value="P:DNA repair"/>
    <property type="evidence" value="ECO:0007669"/>
    <property type="project" value="UniProtKB-KW"/>
</dbReference>
<protein>
    <submittedName>
        <fullName evidence="11">Chromatin assembly factor 1 subunit B-like protein</fullName>
    </submittedName>
</protein>
<dbReference type="EMBL" id="JH159151">
    <property type="protein sequence ID" value="EGZ29508.1"/>
    <property type="molecule type" value="Genomic_DNA"/>
</dbReference>
<dbReference type="GO" id="GO:0006335">
    <property type="term" value="P:DNA replication-dependent chromatin assembly"/>
    <property type="evidence" value="ECO:0007669"/>
    <property type="project" value="InterPro"/>
</dbReference>
<dbReference type="InParanoid" id="G4YMX5"/>
<accession>G4YMX5</accession>
<dbReference type="InterPro" id="IPR045145">
    <property type="entry name" value="PTHR15271"/>
</dbReference>
<dbReference type="SMR" id="G4YMX5"/>
<dbReference type="AlphaFoldDB" id="G4YMX5"/>
<dbReference type="InterPro" id="IPR055410">
    <property type="entry name" value="Beta-prop_CAF1B_HIR1"/>
</dbReference>
<feature type="repeat" description="WD" evidence="9">
    <location>
        <begin position="85"/>
        <end position="117"/>
    </location>
</feature>
<evidence type="ECO:0000256" key="4">
    <source>
        <dbReference type="ARBA" id="ARBA00022737"/>
    </source>
</evidence>
<evidence type="ECO:0000256" key="9">
    <source>
        <dbReference type="PROSITE-ProRule" id="PRU00221"/>
    </source>
</evidence>
<dbReference type="GO" id="GO:0005634">
    <property type="term" value="C:nucleus"/>
    <property type="evidence" value="ECO:0007669"/>
    <property type="project" value="UniProtKB-SubCell"/>
</dbReference>
<evidence type="ECO:0000256" key="6">
    <source>
        <dbReference type="ARBA" id="ARBA00022853"/>
    </source>
</evidence>
<dbReference type="PROSITE" id="PS00678">
    <property type="entry name" value="WD_REPEATS_1"/>
    <property type="match status" value="1"/>
</dbReference>
<reference evidence="11 12" key="1">
    <citation type="journal article" date="2006" name="Science">
        <title>Phytophthora genome sequences uncover evolutionary origins and mechanisms of pathogenesis.</title>
        <authorList>
            <person name="Tyler B.M."/>
            <person name="Tripathy S."/>
            <person name="Zhang X."/>
            <person name="Dehal P."/>
            <person name="Jiang R.H."/>
            <person name="Aerts A."/>
            <person name="Arredondo F.D."/>
            <person name="Baxter L."/>
            <person name="Bensasson D."/>
            <person name="Beynon J.L."/>
            <person name="Chapman J."/>
            <person name="Damasceno C.M."/>
            <person name="Dorrance A.E."/>
            <person name="Dou D."/>
            <person name="Dickerman A.W."/>
            <person name="Dubchak I.L."/>
            <person name="Garbelotto M."/>
            <person name="Gijzen M."/>
            <person name="Gordon S.G."/>
            <person name="Govers F."/>
            <person name="Grunwald N.J."/>
            <person name="Huang W."/>
            <person name="Ivors K.L."/>
            <person name="Jones R.W."/>
            <person name="Kamoun S."/>
            <person name="Krampis K."/>
            <person name="Lamour K.H."/>
            <person name="Lee M.K."/>
            <person name="McDonald W.H."/>
            <person name="Medina M."/>
            <person name="Meijer H.J."/>
            <person name="Nordberg E.K."/>
            <person name="Maclean D.J."/>
            <person name="Ospina-Giraldo M.D."/>
            <person name="Morris P.F."/>
            <person name="Phuntumart V."/>
            <person name="Putnam N.H."/>
            <person name="Rash S."/>
            <person name="Rose J.K."/>
            <person name="Sakihama Y."/>
            <person name="Salamov A.A."/>
            <person name="Savidor A."/>
            <person name="Scheuring C.F."/>
            <person name="Smith B.M."/>
            <person name="Sobral B.W."/>
            <person name="Terry A."/>
            <person name="Torto-Alalibo T.A."/>
            <person name="Win J."/>
            <person name="Xu Z."/>
            <person name="Zhang H."/>
            <person name="Grigoriev I.V."/>
            <person name="Rokhsar D.S."/>
            <person name="Boore J.L."/>
        </authorList>
    </citation>
    <scope>NUCLEOTIDE SEQUENCE [LARGE SCALE GENOMIC DNA]</scope>
    <source>
        <strain evidence="11 12">P6497</strain>
    </source>
</reference>
<comment type="similarity">
    <text evidence="2">Belongs to the WD repeat HIR1 family.</text>
</comment>
<dbReference type="PANTHER" id="PTHR15271">
    <property type="entry name" value="CHROMATIN ASSEMBLY FACTOR 1 SUBUNIT B"/>
    <property type="match status" value="1"/>
</dbReference>
<dbReference type="OMA" id="QIYWHES"/>
<dbReference type="Gene3D" id="2.130.10.10">
    <property type="entry name" value="YVTN repeat-like/Quinoprotein amine dehydrogenase"/>
    <property type="match status" value="2"/>
</dbReference>
<comment type="subcellular location">
    <subcellularLocation>
        <location evidence="1">Nucleus</location>
    </subcellularLocation>
</comment>
<keyword evidence="7" id="KW-0234">DNA repair</keyword>
<feature type="domain" description="CAF1B/HIR1 beta-propeller" evidence="10">
    <location>
        <begin position="10"/>
        <end position="426"/>
    </location>
</feature>
<name>G4YMX5_PHYSP</name>
<dbReference type="InterPro" id="IPR019775">
    <property type="entry name" value="WD40_repeat_CS"/>
</dbReference>
<evidence type="ECO:0000256" key="3">
    <source>
        <dbReference type="ARBA" id="ARBA00022574"/>
    </source>
</evidence>
<feature type="repeat" description="WD" evidence="9">
    <location>
        <begin position="143"/>
        <end position="184"/>
    </location>
</feature>
<evidence type="ECO:0000256" key="8">
    <source>
        <dbReference type="ARBA" id="ARBA00023242"/>
    </source>
</evidence>
<keyword evidence="3 9" id="KW-0853">WD repeat</keyword>
<proteinExistence type="inferred from homology"/>
<evidence type="ECO:0000313" key="11">
    <source>
        <dbReference type="EMBL" id="EGZ29508.1"/>
    </source>
</evidence>
<keyword evidence="8" id="KW-0539">Nucleus</keyword>
<dbReference type="PROSITE" id="PS50294">
    <property type="entry name" value="WD_REPEATS_REGION"/>
    <property type="match status" value="2"/>
</dbReference>
<dbReference type="SMART" id="SM00320">
    <property type="entry name" value="WD40"/>
    <property type="match status" value="5"/>
</dbReference>
<keyword evidence="12" id="KW-1185">Reference proteome</keyword>
<sequence>MATATATAVRVATPEIRLHCGPTGLNEAVLSLDFLRPNAEGASTTTEQPLLVTGGADKEIKLWRDKDAEAAKAAGGVELEFVFSLSGHDRSVNCVRFSPNGAYLASASDDTSIILWSKPKTAGDDWRWDRISSLSDVGRTILSLGHKGDITDLSWSPDSAFLCSSSVDNRCVIWDVEKGDVAERRKDHTQYVQGVAWDPLNEFLVTEGNDRTCRVYSLSGFGAATRPNGKKQNRKFMCIQTLKTREFPSTSQGGAASALTPPAPKHRMFLDDTCPAFARRPAWTPDGSYFLAPTGTFRASESASAVNTVYAFSRGNLSQPTLHLPGQEKASLGVRCSPLLYELRRQDDQADDSPPPNFFKTEYRSIFAVITLDAVVIYDTQQPHPICTVKGLHYADLTDASWTSDGQTLSISSTDGYISFIQFEDGFFGTSVSRTGELPTAIVMYSFSTTY</sequence>
<keyword evidence="5" id="KW-0227">DNA damage</keyword>
<dbReference type="GO" id="GO:0033186">
    <property type="term" value="C:CAF-1 complex"/>
    <property type="evidence" value="ECO:0007669"/>
    <property type="project" value="TreeGrafter"/>
</dbReference>
<evidence type="ECO:0000259" key="10">
    <source>
        <dbReference type="Pfam" id="PF24105"/>
    </source>
</evidence>
<dbReference type="PROSITE" id="PS50082">
    <property type="entry name" value="WD_REPEATS_2"/>
    <property type="match status" value="3"/>
</dbReference>
<dbReference type="InterPro" id="IPR015943">
    <property type="entry name" value="WD40/YVTN_repeat-like_dom_sf"/>
</dbReference>
<dbReference type="Proteomes" id="UP000002640">
    <property type="component" value="Unassembled WGS sequence"/>
</dbReference>
<dbReference type="Pfam" id="PF24105">
    <property type="entry name" value="Beta-prop_CAF1B_HIR1"/>
    <property type="match status" value="1"/>
</dbReference>
<feature type="repeat" description="WD" evidence="9">
    <location>
        <begin position="185"/>
        <end position="219"/>
    </location>
</feature>
<dbReference type="InterPro" id="IPR001680">
    <property type="entry name" value="WD40_rpt"/>
</dbReference>
<evidence type="ECO:0000256" key="7">
    <source>
        <dbReference type="ARBA" id="ARBA00023204"/>
    </source>
</evidence>
<dbReference type="KEGG" id="psoj:PHYSODRAFT_469749"/>
<keyword evidence="4" id="KW-0677">Repeat</keyword>
<evidence type="ECO:0000256" key="1">
    <source>
        <dbReference type="ARBA" id="ARBA00004123"/>
    </source>
</evidence>
<keyword evidence="6" id="KW-0156">Chromatin regulator</keyword>
<dbReference type="GeneID" id="20653861"/>
<evidence type="ECO:0000256" key="5">
    <source>
        <dbReference type="ARBA" id="ARBA00022763"/>
    </source>
</evidence>
<evidence type="ECO:0000256" key="2">
    <source>
        <dbReference type="ARBA" id="ARBA00007306"/>
    </source>
</evidence>
<gene>
    <name evidence="11" type="ORF">PHYSODRAFT_469749</name>
</gene>